<feature type="region of interest" description="Disordered" evidence="1">
    <location>
        <begin position="139"/>
        <end position="168"/>
    </location>
</feature>
<dbReference type="OrthoDB" id="422720at2759"/>
<feature type="compositionally biased region" description="Basic and acidic residues" evidence="1">
    <location>
        <begin position="151"/>
        <end position="168"/>
    </location>
</feature>
<gene>
    <name evidence="2" type="ORF">JRQ81_009542</name>
</gene>
<dbReference type="InterPro" id="IPR051515">
    <property type="entry name" value="IRG"/>
</dbReference>
<reference evidence="2" key="1">
    <citation type="journal article" date="2023" name="DNA Res.">
        <title>Chromosome-level genome assembly of Phrynocephalus forsythii using third-generation DNA sequencing and Hi-C analysis.</title>
        <authorList>
            <person name="Qi Y."/>
            <person name="Zhao W."/>
            <person name="Zhao Y."/>
            <person name="Niu C."/>
            <person name="Cao S."/>
            <person name="Zhang Y."/>
        </authorList>
    </citation>
    <scope>NUCLEOTIDE SEQUENCE</scope>
    <source>
        <tissue evidence="2">Muscle</tissue>
    </source>
</reference>
<evidence type="ECO:0000313" key="2">
    <source>
        <dbReference type="EMBL" id="KAJ7307518.1"/>
    </source>
</evidence>
<sequence>MMDHLWLVSAVACGLPDENIPEISVACNIDLLLQTLRGYCVSFGLEEASLRKAAEDTAQPEEHLRALVRSPLANGMAKEQVVELLVRAASKPPKLPKELVPIAGVGLPFAVVYNMLKTFVEDAAADAHRVLVKVFVSQKPRGESETQIPDGSERERPPRERAEDAFSS</sequence>
<dbReference type="GO" id="GO:0003924">
    <property type="term" value="F:GTPase activity"/>
    <property type="evidence" value="ECO:0007669"/>
    <property type="project" value="TreeGrafter"/>
</dbReference>
<accession>A0A9Q1ASL4</accession>
<keyword evidence="3" id="KW-1185">Reference proteome</keyword>
<dbReference type="PANTHER" id="PTHR32341">
    <property type="entry name" value="INTERFERON-INDUCIBLE GTPASE"/>
    <property type="match status" value="1"/>
</dbReference>
<comment type="caution">
    <text evidence="2">The sequence shown here is derived from an EMBL/GenBank/DDBJ whole genome shotgun (WGS) entry which is preliminary data.</text>
</comment>
<protein>
    <submittedName>
        <fullName evidence="2">Uncharacterized protein</fullName>
    </submittedName>
</protein>
<dbReference type="Proteomes" id="UP001142489">
    <property type="component" value="Unassembled WGS sequence"/>
</dbReference>
<dbReference type="AlphaFoldDB" id="A0A9Q1ASL4"/>
<organism evidence="2 3">
    <name type="scientific">Phrynocephalus forsythii</name>
    <dbReference type="NCBI Taxonomy" id="171643"/>
    <lineage>
        <taxon>Eukaryota</taxon>
        <taxon>Metazoa</taxon>
        <taxon>Chordata</taxon>
        <taxon>Craniata</taxon>
        <taxon>Vertebrata</taxon>
        <taxon>Euteleostomi</taxon>
        <taxon>Lepidosauria</taxon>
        <taxon>Squamata</taxon>
        <taxon>Bifurcata</taxon>
        <taxon>Unidentata</taxon>
        <taxon>Episquamata</taxon>
        <taxon>Toxicofera</taxon>
        <taxon>Iguania</taxon>
        <taxon>Acrodonta</taxon>
        <taxon>Agamidae</taxon>
        <taxon>Agaminae</taxon>
        <taxon>Phrynocephalus</taxon>
    </lineage>
</organism>
<name>A0A9Q1ASL4_9SAUR</name>
<dbReference type="PANTHER" id="PTHR32341:SF17">
    <property type="entry name" value="IRG-TYPE G DOMAIN-CONTAINING PROTEIN"/>
    <property type="match status" value="1"/>
</dbReference>
<proteinExistence type="predicted"/>
<dbReference type="EMBL" id="JAPFRF010000019">
    <property type="protein sequence ID" value="KAJ7307518.1"/>
    <property type="molecule type" value="Genomic_DNA"/>
</dbReference>
<evidence type="ECO:0000256" key="1">
    <source>
        <dbReference type="SAM" id="MobiDB-lite"/>
    </source>
</evidence>
<evidence type="ECO:0000313" key="3">
    <source>
        <dbReference type="Proteomes" id="UP001142489"/>
    </source>
</evidence>